<reference evidence="3" key="1">
    <citation type="submission" date="2014-07" db="EMBL/GenBank/DDBJ databases">
        <title>Identification of a novel salt tolerance gene in wild soybean by whole-genome sequencing.</title>
        <authorList>
            <person name="Lam H.-M."/>
            <person name="Qi X."/>
            <person name="Li M.-W."/>
            <person name="Liu X."/>
            <person name="Xie M."/>
            <person name="Ni M."/>
            <person name="Xu X."/>
        </authorList>
    </citation>
    <scope>NUCLEOTIDE SEQUENCE [LARGE SCALE GENOMIC DNA]</scope>
    <source>
        <tissue evidence="3">Root</tissue>
    </source>
</reference>
<dbReference type="InterPro" id="IPR004883">
    <property type="entry name" value="LOB"/>
</dbReference>
<dbReference type="PANTHER" id="PTHR31301">
    <property type="entry name" value="LOB DOMAIN-CONTAINING PROTEIN 4-RELATED"/>
    <property type="match status" value="1"/>
</dbReference>
<dbReference type="PROSITE" id="PS50891">
    <property type="entry name" value="LOB"/>
    <property type="match status" value="1"/>
</dbReference>
<accession>A0A0B2SJ10</accession>
<dbReference type="EMBL" id="KN642882">
    <property type="protein sequence ID" value="KHN44818.1"/>
    <property type="molecule type" value="Genomic_DNA"/>
</dbReference>
<name>A0A0B2SJ10_GLYSO</name>
<evidence type="ECO:0000313" key="3">
    <source>
        <dbReference type="EMBL" id="KHN44818.1"/>
    </source>
</evidence>
<comment type="similarity">
    <text evidence="1">Belongs to the LOB domain-containing protein family.</text>
</comment>
<dbReference type="Pfam" id="PF03195">
    <property type="entry name" value="LOB"/>
    <property type="match status" value="1"/>
</dbReference>
<proteinExistence type="inferred from homology"/>
<gene>
    <name evidence="3" type="ORF">glysoja_024389</name>
</gene>
<protein>
    <submittedName>
        <fullName evidence="3">LOB domain-containing protein 25</fullName>
        <ecNumber evidence="3">6.3.5.5</ecNumber>
    </submittedName>
</protein>
<dbReference type="EC" id="6.3.5.5" evidence="3"/>
<sequence length="108" mass="12356">MASSSYSNSPCDACKFLRKCMMDCIFSPYFPPKEPQKFANMHKIFGACNVSKLQNEVQPYQREDAVNSLAYEAEAWIEDPVYGCVGAISVLLKVQILHQHRERTFVQM</sequence>
<dbReference type="GO" id="GO:0004088">
    <property type="term" value="F:carbamoyl-phosphate synthase (glutamine-hydrolyzing) activity"/>
    <property type="evidence" value="ECO:0007669"/>
    <property type="project" value="UniProtKB-EC"/>
</dbReference>
<dbReference type="AlphaFoldDB" id="A0A0B2SJ10"/>
<organism evidence="3">
    <name type="scientific">Glycine soja</name>
    <name type="common">Wild soybean</name>
    <dbReference type="NCBI Taxonomy" id="3848"/>
    <lineage>
        <taxon>Eukaryota</taxon>
        <taxon>Viridiplantae</taxon>
        <taxon>Streptophyta</taxon>
        <taxon>Embryophyta</taxon>
        <taxon>Tracheophyta</taxon>
        <taxon>Spermatophyta</taxon>
        <taxon>Magnoliopsida</taxon>
        <taxon>eudicotyledons</taxon>
        <taxon>Gunneridae</taxon>
        <taxon>Pentapetalae</taxon>
        <taxon>rosids</taxon>
        <taxon>fabids</taxon>
        <taxon>Fabales</taxon>
        <taxon>Fabaceae</taxon>
        <taxon>Papilionoideae</taxon>
        <taxon>50 kb inversion clade</taxon>
        <taxon>NPAAA clade</taxon>
        <taxon>indigoferoid/millettioid clade</taxon>
        <taxon>Phaseoleae</taxon>
        <taxon>Glycine</taxon>
        <taxon>Glycine subgen. Soja</taxon>
    </lineage>
</organism>
<evidence type="ECO:0000256" key="1">
    <source>
        <dbReference type="ARBA" id="ARBA00005474"/>
    </source>
</evidence>
<evidence type="ECO:0000259" key="2">
    <source>
        <dbReference type="PROSITE" id="PS50891"/>
    </source>
</evidence>
<dbReference type="PANTHER" id="PTHR31301:SF12">
    <property type="entry name" value="LOB DOMAIN-CONTAINING PROTEIN 25"/>
    <property type="match status" value="1"/>
</dbReference>
<dbReference type="SMR" id="A0A0B2SJ10"/>
<dbReference type="Gramene" id="XM_028343306.1">
    <property type="protein sequence ID" value="XP_028199107.1"/>
    <property type="gene ID" value="LOC114383574"/>
</dbReference>
<feature type="domain" description="LOB" evidence="2">
    <location>
        <begin position="9"/>
        <end position="108"/>
    </location>
</feature>
<dbReference type="Proteomes" id="UP000053555">
    <property type="component" value="Unassembled WGS sequence"/>
</dbReference>
<keyword evidence="3" id="KW-0436">Ligase</keyword>